<dbReference type="GO" id="GO:0007010">
    <property type="term" value="P:cytoskeleton organization"/>
    <property type="evidence" value="ECO:0007669"/>
    <property type="project" value="TreeGrafter"/>
</dbReference>
<dbReference type="Gene3D" id="1.20.1270.60">
    <property type="entry name" value="Arfaptin homology (AH) domain/BAR domain"/>
    <property type="match status" value="1"/>
</dbReference>
<feature type="region of interest" description="Disordered" evidence="4">
    <location>
        <begin position="477"/>
        <end position="609"/>
    </location>
</feature>
<dbReference type="PANTHER" id="PTHR23065:SF11">
    <property type="entry name" value="SYNDAPIN, ISOFORM C"/>
    <property type="match status" value="1"/>
</dbReference>
<evidence type="ECO:0000256" key="3">
    <source>
        <dbReference type="PROSITE-ProRule" id="PRU00192"/>
    </source>
</evidence>
<feature type="region of interest" description="Disordered" evidence="4">
    <location>
        <begin position="112"/>
        <end position="139"/>
    </location>
</feature>
<dbReference type="GO" id="GO:0097320">
    <property type="term" value="P:plasma membrane tubulation"/>
    <property type="evidence" value="ECO:0007669"/>
    <property type="project" value="TreeGrafter"/>
</dbReference>
<dbReference type="SUPFAM" id="SSF50044">
    <property type="entry name" value="SH3-domain"/>
    <property type="match status" value="1"/>
</dbReference>
<dbReference type="SUPFAM" id="SSF103657">
    <property type="entry name" value="BAR/IMD domain-like"/>
    <property type="match status" value="1"/>
</dbReference>
<dbReference type="AlphaFoldDB" id="A0A915MBQ6"/>
<dbReference type="GO" id="GO:0005886">
    <property type="term" value="C:plasma membrane"/>
    <property type="evidence" value="ECO:0007669"/>
    <property type="project" value="TreeGrafter"/>
</dbReference>
<feature type="compositionally biased region" description="Polar residues" evidence="4">
    <location>
        <begin position="557"/>
        <end position="578"/>
    </location>
</feature>
<evidence type="ECO:0000256" key="4">
    <source>
        <dbReference type="SAM" id="MobiDB-lite"/>
    </source>
</evidence>
<dbReference type="Pfam" id="PF01391">
    <property type="entry name" value="Collagen"/>
    <property type="match status" value="2"/>
</dbReference>
<dbReference type="InterPro" id="IPR001452">
    <property type="entry name" value="SH3_domain"/>
</dbReference>
<protein>
    <submittedName>
        <fullName evidence="7">SH3 domain-containing protein</fullName>
    </submittedName>
</protein>
<dbReference type="Proteomes" id="UP000887561">
    <property type="component" value="Unplaced"/>
</dbReference>
<feature type="compositionally biased region" description="Basic and acidic residues" evidence="4">
    <location>
        <begin position="534"/>
        <end position="556"/>
    </location>
</feature>
<organism evidence="6 7">
    <name type="scientific">Meloidogyne javanica</name>
    <name type="common">Root-knot nematode worm</name>
    <dbReference type="NCBI Taxonomy" id="6303"/>
    <lineage>
        <taxon>Eukaryota</taxon>
        <taxon>Metazoa</taxon>
        <taxon>Ecdysozoa</taxon>
        <taxon>Nematoda</taxon>
        <taxon>Chromadorea</taxon>
        <taxon>Rhabditida</taxon>
        <taxon>Tylenchina</taxon>
        <taxon>Tylenchomorpha</taxon>
        <taxon>Tylenchoidea</taxon>
        <taxon>Meloidogynidae</taxon>
        <taxon>Meloidogyninae</taxon>
        <taxon>Meloidogyne</taxon>
        <taxon>Meloidogyne incognita group</taxon>
    </lineage>
</organism>
<dbReference type="SMART" id="SM00326">
    <property type="entry name" value="SH3"/>
    <property type="match status" value="1"/>
</dbReference>
<dbReference type="PROSITE" id="PS50002">
    <property type="entry name" value="SH3"/>
    <property type="match status" value="1"/>
</dbReference>
<sequence length="700" mass="77748">MHLMFLKLLSNPHYKFNQMRDKLTIMRQLVIVCVSFSLSAALLLLANNIGKREAIQISEEAVTCCACGIGSIGVPGLPGVDGKDGHDGLPGQQENSSQDFTVQDWCFVCDEGPQGERGPQGPKGLRGREGINGTPGTDGIPGMPGMQGMRGFPGVPGVTGIKGSQGERGILGETVSIPGTPGLPGPPGAPGLNGEDGKPGEDGQPGEVGDTGLPGKPGTDGEQGPHGEVGISGKLGRCDHCPVREGKELAKVHFGIKERFIDEILKTIELFKRDNYHKSKLRGFKEAKEIEDEFEKAQKQWKKLFEGLQTAKRNYHSLSRAEKSAYIQYMNSKADQYVADCSSEKCKERFEKFQEDRKKAKGIYEQQLTDIKAYIGIYKENMSFVFEKCQRMERKRIRFMIEMFSDKLREHFTELNDASIELDLRQWSIHHGIECNTVWPEFEEYSSEFRQIHNPSSGSRKHHQKMEATGVMLTKKVPLGDEEQTTNEIRKNRNGELKHPRCNSEPRCHNLTSNVVDPEKSSLPGPDKSLFLDNDLKNGGRKEPFNSMESRSEESSKCVNRSTSVNPSIKHQQLQYTSEIRHEINKSTEEPSSIKGNSPCSTSSIPVDPLPVRSGSDINICGVERNLSVEYKTSAESVEHSQLPTGPAKVIYNFDPNEPDELPLVLGEIIEVLSGPDSLGWCLGVKQNKERGIEYTRLDF</sequence>
<feature type="region of interest" description="Disordered" evidence="4">
    <location>
        <begin position="171"/>
        <end position="236"/>
    </location>
</feature>
<dbReference type="Gene3D" id="2.30.30.40">
    <property type="entry name" value="SH3 Domains"/>
    <property type="match status" value="1"/>
</dbReference>
<dbReference type="Pfam" id="PF00018">
    <property type="entry name" value="SH3_1"/>
    <property type="match status" value="1"/>
</dbReference>
<evidence type="ECO:0000259" key="5">
    <source>
        <dbReference type="PROSITE" id="PS50002"/>
    </source>
</evidence>
<dbReference type="InterPro" id="IPR027267">
    <property type="entry name" value="AH/BAR_dom_sf"/>
</dbReference>
<feature type="compositionally biased region" description="Basic and acidic residues" evidence="4">
    <location>
        <begin position="488"/>
        <end position="508"/>
    </location>
</feature>
<proteinExistence type="predicted"/>
<reference evidence="7" key="1">
    <citation type="submission" date="2022-11" db="UniProtKB">
        <authorList>
            <consortium name="WormBaseParasite"/>
        </authorList>
    </citation>
    <scope>IDENTIFICATION</scope>
</reference>
<dbReference type="GO" id="GO:0005543">
    <property type="term" value="F:phospholipid binding"/>
    <property type="evidence" value="ECO:0007669"/>
    <property type="project" value="TreeGrafter"/>
</dbReference>
<dbReference type="GO" id="GO:0005768">
    <property type="term" value="C:endosome"/>
    <property type="evidence" value="ECO:0007669"/>
    <property type="project" value="TreeGrafter"/>
</dbReference>
<evidence type="ECO:0000256" key="2">
    <source>
        <dbReference type="ARBA" id="ARBA00022737"/>
    </source>
</evidence>
<evidence type="ECO:0000256" key="1">
    <source>
        <dbReference type="ARBA" id="ARBA00022443"/>
    </source>
</evidence>
<name>A0A915MBQ6_MELJA</name>
<keyword evidence="6" id="KW-1185">Reference proteome</keyword>
<keyword evidence="1 3" id="KW-0728">SH3 domain</keyword>
<dbReference type="CDD" id="cd00174">
    <property type="entry name" value="SH3"/>
    <property type="match status" value="1"/>
</dbReference>
<dbReference type="GO" id="GO:0030100">
    <property type="term" value="P:regulation of endocytosis"/>
    <property type="evidence" value="ECO:0007669"/>
    <property type="project" value="TreeGrafter"/>
</dbReference>
<feature type="compositionally biased region" description="Basic and acidic residues" evidence="4">
    <location>
        <begin position="579"/>
        <end position="589"/>
    </location>
</feature>
<feature type="domain" description="SH3" evidence="5">
    <location>
        <begin position="643"/>
        <end position="700"/>
    </location>
</feature>
<feature type="compositionally biased region" description="Polar residues" evidence="4">
    <location>
        <begin position="590"/>
        <end position="605"/>
    </location>
</feature>
<evidence type="ECO:0000313" key="6">
    <source>
        <dbReference type="Proteomes" id="UP000887561"/>
    </source>
</evidence>
<dbReference type="InterPro" id="IPR008160">
    <property type="entry name" value="Collagen"/>
</dbReference>
<accession>A0A915MBQ6</accession>
<dbReference type="InterPro" id="IPR036028">
    <property type="entry name" value="SH3-like_dom_sf"/>
</dbReference>
<evidence type="ECO:0000313" key="7">
    <source>
        <dbReference type="WBParaSite" id="scaffold34202_cov188.g21273"/>
    </source>
</evidence>
<dbReference type="PANTHER" id="PTHR23065">
    <property type="entry name" value="PROLINE-SERINE-THREONINE PHOSPHATASE INTERACTING PROTEIN 1"/>
    <property type="match status" value="1"/>
</dbReference>
<keyword evidence="2" id="KW-0677">Repeat</keyword>
<dbReference type="WBParaSite" id="scaffold34202_cov188.g21273">
    <property type="protein sequence ID" value="scaffold34202_cov188.g21273"/>
    <property type="gene ID" value="scaffold34202_cov188.g21273"/>
</dbReference>